<evidence type="ECO:0000256" key="4">
    <source>
        <dbReference type="ARBA" id="ARBA00023172"/>
    </source>
</evidence>
<dbReference type="Pfam" id="PF14520">
    <property type="entry name" value="HHH_5"/>
    <property type="match status" value="1"/>
</dbReference>
<evidence type="ECO:0000256" key="1">
    <source>
        <dbReference type="ARBA" id="ARBA00022490"/>
    </source>
</evidence>
<accession>A0A2H0TF36</accession>
<keyword evidence="1 6" id="KW-0963">Cytoplasm</keyword>
<dbReference type="GO" id="GO:0048476">
    <property type="term" value="C:Holliday junction resolvase complex"/>
    <property type="evidence" value="ECO:0007669"/>
    <property type="project" value="UniProtKB-UniRule"/>
</dbReference>
<keyword evidence="2 6" id="KW-0227">DNA damage</keyword>
<evidence type="ECO:0000313" key="8">
    <source>
        <dbReference type="EMBL" id="PIR70167.1"/>
    </source>
</evidence>
<dbReference type="GO" id="GO:0009379">
    <property type="term" value="C:Holliday junction helicase complex"/>
    <property type="evidence" value="ECO:0007669"/>
    <property type="project" value="InterPro"/>
</dbReference>
<dbReference type="Proteomes" id="UP000229383">
    <property type="component" value="Unassembled WGS sequence"/>
</dbReference>
<dbReference type="CDD" id="cd14332">
    <property type="entry name" value="UBA_RuvA_C"/>
    <property type="match status" value="1"/>
</dbReference>
<dbReference type="NCBIfam" id="TIGR00084">
    <property type="entry name" value="ruvA"/>
    <property type="match status" value="1"/>
</dbReference>
<dbReference type="SUPFAM" id="SSF47781">
    <property type="entry name" value="RuvA domain 2-like"/>
    <property type="match status" value="1"/>
</dbReference>
<dbReference type="GO" id="GO:0006281">
    <property type="term" value="P:DNA repair"/>
    <property type="evidence" value="ECO:0007669"/>
    <property type="project" value="UniProtKB-UniRule"/>
</dbReference>
<keyword evidence="5 6" id="KW-0234">DNA repair</keyword>
<feature type="region of interest" description="Domain I" evidence="6">
    <location>
        <begin position="1"/>
        <end position="64"/>
    </location>
</feature>
<evidence type="ECO:0000313" key="9">
    <source>
        <dbReference type="Proteomes" id="UP000229383"/>
    </source>
</evidence>
<dbReference type="Gene3D" id="2.40.50.140">
    <property type="entry name" value="Nucleic acid-binding proteins"/>
    <property type="match status" value="1"/>
</dbReference>
<dbReference type="Pfam" id="PF01330">
    <property type="entry name" value="RuvA_N"/>
    <property type="match status" value="1"/>
</dbReference>
<dbReference type="InterPro" id="IPR036267">
    <property type="entry name" value="RuvA_C_sf"/>
</dbReference>
<comment type="function">
    <text evidence="6">The RuvA-RuvB-RuvC complex processes Holliday junction (HJ) DNA during genetic recombination and DNA repair, while the RuvA-RuvB complex plays an important role in the rescue of blocked DNA replication forks via replication fork reversal (RFR). RuvA specifically binds to HJ cruciform DNA, conferring on it an open structure. The RuvB hexamer acts as an ATP-dependent pump, pulling dsDNA into and through the RuvAB complex. HJ branch migration allows RuvC to scan DNA until it finds its consensus sequence, where it cleaves and resolves the cruciform DNA.</text>
</comment>
<dbReference type="SUPFAM" id="SSF46929">
    <property type="entry name" value="DNA helicase RuvA subunit, C-terminal domain"/>
    <property type="match status" value="1"/>
</dbReference>
<dbReference type="AlphaFoldDB" id="A0A2H0TF36"/>
<organism evidence="8 9">
    <name type="scientific">Candidatus Niyogibacteria bacterium CG10_big_fil_rev_8_21_14_0_10_42_19</name>
    <dbReference type="NCBI Taxonomy" id="1974725"/>
    <lineage>
        <taxon>Bacteria</taxon>
        <taxon>Candidatus Niyogiibacteriota</taxon>
    </lineage>
</organism>
<comment type="subcellular location">
    <subcellularLocation>
        <location evidence="6">Cytoplasm</location>
    </subcellularLocation>
</comment>
<dbReference type="InterPro" id="IPR010994">
    <property type="entry name" value="RuvA_2-like"/>
</dbReference>
<evidence type="ECO:0000256" key="3">
    <source>
        <dbReference type="ARBA" id="ARBA00023125"/>
    </source>
</evidence>
<name>A0A2H0TF36_9BACT</name>
<dbReference type="GO" id="GO:0000400">
    <property type="term" value="F:four-way junction DNA binding"/>
    <property type="evidence" value="ECO:0007669"/>
    <property type="project" value="UniProtKB-UniRule"/>
</dbReference>
<dbReference type="GO" id="GO:0006310">
    <property type="term" value="P:DNA recombination"/>
    <property type="evidence" value="ECO:0007669"/>
    <property type="project" value="UniProtKB-UniRule"/>
</dbReference>
<dbReference type="SUPFAM" id="SSF50249">
    <property type="entry name" value="Nucleic acid-binding proteins"/>
    <property type="match status" value="1"/>
</dbReference>
<proteinExistence type="inferred from homology"/>
<sequence>MISFLDGKIAARAPGYIIVDVSGVGYKVFINRETIKNLPEKDGKIKIFTTLYQREDAIELYGFADVEEVGFFETLIGISGIGPRSALGIMGVAPLNILKQAIASGETAYLTKVSGVGRKTAEKVIFELKEKLRKTETVTGHFKDEEDVLEALRGLGYSLRESREALNKIPEDAGGIDRRIKAALKILGSPK</sequence>
<feature type="domain" description="Helix-hairpin-helix DNA-binding motif class 1" evidence="7">
    <location>
        <begin position="108"/>
        <end position="127"/>
    </location>
</feature>
<comment type="subunit">
    <text evidence="6">Homotetramer. Forms an RuvA(8)-RuvB(12)-Holliday junction (HJ) complex. HJ DNA is sandwiched between 2 RuvA tetramers; dsDNA enters through RuvA and exits via RuvB. An RuvB hexamer assembles on each DNA strand where it exits the tetramer. Each RuvB hexamer is contacted by two RuvA subunits (via domain III) on 2 adjacent RuvB subunits; this complex drives branch migration. In the full resolvosome a probable DNA-RuvA(4)-RuvB(12)-RuvC(2) complex forms which resolves the HJ.</text>
</comment>
<dbReference type="HAMAP" id="MF_00031">
    <property type="entry name" value="DNA_HJ_migration_RuvA"/>
    <property type="match status" value="1"/>
</dbReference>
<evidence type="ECO:0000256" key="6">
    <source>
        <dbReference type="HAMAP-Rule" id="MF_00031"/>
    </source>
</evidence>
<dbReference type="EMBL" id="PFCN01000033">
    <property type="protein sequence ID" value="PIR70167.1"/>
    <property type="molecule type" value="Genomic_DNA"/>
</dbReference>
<evidence type="ECO:0000259" key="7">
    <source>
        <dbReference type="SMART" id="SM00278"/>
    </source>
</evidence>
<keyword evidence="3 6" id="KW-0238">DNA-binding</keyword>
<comment type="domain">
    <text evidence="6">Has three domains with a flexible linker between the domains II and III and assumes an 'L' shape. Domain III is highly mobile and contacts RuvB.</text>
</comment>
<dbReference type="InterPro" id="IPR013849">
    <property type="entry name" value="DNA_helicase_Holl-junc_RuvA_I"/>
</dbReference>
<dbReference type="Gene3D" id="1.10.150.20">
    <property type="entry name" value="5' to 3' exonuclease, C-terminal subdomain"/>
    <property type="match status" value="1"/>
</dbReference>
<dbReference type="InterPro" id="IPR003583">
    <property type="entry name" value="Hlx-hairpin-Hlx_DNA-bd_motif"/>
</dbReference>
<comment type="caution">
    <text evidence="8">The sequence shown here is derived from an EMBL/GenBank/DDBJ whole genome shotgun (WGS) entry which is preliminary data.</text>
</comment>
<comment type="similarity">
    <text evidence="6">Belongs to the RuvA family.</text>
</comment>
<keyword evidence="4 6" id="KW-0233">DNA recombination</keyword>
<protein>
    <recommendedName>
        <fullName evidence="6">Holliday junction branch migration complex subunit RuvA</fullName>
    </recommendedName>
</protein>
<dbReference type="InterPro" id="IPR011114">
    <property type="entry name" value="RuvA_C"/>
</dbReference>
<dbReference type="Pfam" id="PF07499">
    <property type="entry name" value="RuvA_C"/>
    <property type="match status" value="1"/>
</dbReference>
<dbReference type="GO" id="GO:0005737">
    <property type="term" value="C:cytoplasm"/>
    <property type="evidence" value="ECO:0007669"/>
    <property type="project" value="UniProtKB-SubCell"/>
</dbReference>
<dbReference type="GO" id="GO:0005524">
    <property type="term" value="F:ATP binding"/>
    <property type="evidence" value="ECO:0007669"/>
    <property type="project" value="InterPro"/>
</dbReference>
<evidence type="ECO:0000256" key="2">
    <source>
        <dbReference type="ARBA" id="ARBA00022763"/>
    </source>
</evidence>
<dbReference type="InterPro" id="IPR000085">
    <property type="entry name" value="RuvA"/>
</dbReference>
<feature type="domain" description="Helix-hairpin-helix DNA-binding motif class 1" evidence="7">
    <location>
        <begin position="73"/>
        <end position="92"/>
    </location>
</feature>
<evidence type="ECO:0000256" key="5">
    <source>
        <dbReference type="ARBA" id="ARBA00023204"/>
    </source>
</evidence>
<comment type="caution">
    <text evidence="6">Lacks conserved residue(s) required for the propagation of feature annotation.</text>
</comment>
<feature type="region of interest" description="Domain III" evidence="6">
    <location>
        <begin position="146"/>
        <end position="191"/>
    </location>
</feature>
<dbReference type="InterPro" id="IPR012340">
    <property type="entry name" value="NA-bd_OB-fold"/>
</dbReference>
<reference evidence="9" key="1">
    <citation type="submission" date="2017-09" db="EMBL/GenBank/DDBJ databases">
        <title>Depth-based differentiation of microbial function through sediment-hosted aquifers and enrichment of novel symbionts in the deep terrestrial subsurface.</title>
        <authorList>
            <person name="Probst A.J."/>
            <person name="Ladd B."/>
            <person name="Jarett J.K."/>
            <person name="Geller-Mcgrath D.E."/>
            <person name="Sieber C.M.K."/>
            <person name="Emerson J.B."/>
            <person name="Anantharaman K."/>
            <person name="Thomas B.C."/>
            <person name="Malmstrom R."/>
            <person name="Stieglmeier M."/>
            <person name="Klingl A."/>
            <person name="Woyke T."/>
            <person name="Ryan C.M."/>
            <person name="Banfield J.F."/>
        </authorList>
    </citation>
    <scope>NUCLEOTIDE SEQUENCE [LARGE SCALE GENOMIC DNA]</scope>
</reference>
<dbReference type="GO" id="GO:0009378">
    <property type="term" value="F:four-way junction helicase activity"/>
    <property type="evidence" value="ECO:0007669"/>
    <property type="project" value="InterPro"/>
</dbReference>
<dbReference type="SMART" id="SM00278">
    <property type="entry name" value="HhH1"/>
    <property type="match status" value="2"/>
</dbReference>
<gene>
    <name evidence="6 8" type="primary">ruvA</name>
    <name evidence="8" type="ORF">COU46_02770</name>
</gene>